<keyword evidence="4" id="KW-0276">Fatty acid metabolism</keyword>
<dbReference type="Pfam" id="PF01575">
    <property type="entry name" value="MaoC_dehydratas"/>
    <property type="match status" value="1"/>
</dbReference>
<dbReference type="PRINTS" id="PR00081">
    <property type="entry name" value="GDHRDH"/>
</dbReference>
<evidence type="ECO:0000256" key="1">
    <source>
        <dbReference type="ARBA" id="ARBA00004275"/>
    </source>
</evidence>
<dbReference type="InterPro" id="IPR054357">
    <property type="entry name" value="MFE-2_N"/>
</dbReference>
<dbReference type="InterPro" id="IPR003033">
    <property type="entry name" value="SCP2_sterol-bd_dom"/>
</dbReference>
<dbReference type="Gene3D" id="3.30.1050.10">
    <property type="entry name" value="SCP2 sterol-binding domain"/>
    <property type="match status" value="1"/>
</dbReference>
<keyword evidence="7" id="KW-0576">Peroxisome</keyword>
<dbReference type="PANTHER" id="PTHR45024:SF2">
    <property type="entry name" value="SCP2 DOMAIN-CONTAINING PROTEIN"/>
    <property type="match status" value="1"/>
</dbReference>
<dbReference type="Gene3D" id="3.40.50.720">
    <property type="entry name" value="NAD(P)-binding Rossmann-like Domain"/>
    <property type="match status" value="1"/>
</dbReference>
<dbReference type="OMA" id="WATKVHT"/>
<dbReference type="InterPro" id="IPR002347">
    <property type="entry name" value="SDR_fam"/>
</dbReference>
<evidence type="ECO:0000256" key="7">
    <source>
        <dbReference type="ARBA" id="ARBA00023140"/>
    </source>
</evidence>
<dbReference type="Pfam" id="PF22622">
    <property type="entry name" value="MFE-2_hydrat-2_N"/>
    <property type="match status" value="1"/>
</dbReference>
<dbReference type="InterPro" id="IPR029069">
    <property type="entry name" value="HotDog_dom_sf"/>
</dbReference>
<feature type="domain" description="Peroxisomal multifunctional enzyme type 2-like N-terminal" evidence="11">
    <location>
        <begin position="308"/>
        <end position="435"/>
    </location>
</feature>
<dbReference type="SUPFAM" id="SSF55718">
    <property type="entry name" value="SCP-like"/>
    <property type="match status" value="1"/>
</dbReference>
<feature type="domain" description="MaoC-like" evidence="9">
    <location>
        <begin position="456"/>
        <end position="572"/>
    </location>
</feature>
<dbReference type="CDD" id="cd05353">
    <property type="entry name" value="hydroxyacyl-CoA-like_DH_SDR_c-like"/>
    <property type="match status" value="1"/>
</dbReference>
<keyword evidence="5" id="KW-0560">Oxidoreductase</keyword>
<evidence type="ECO:0000259" key="10">
    <source>
        <dbReference type="Pfam" id="PF02036"/>
    </source>
</evidence>
<evidence type="ECO:0000259" key="11">
    <source>
        <dbReference type="Pfam" id="PF22622"/>
    </source>
</evidence>
<keyword evidence="8" id="KW-0456">Lyase</keyword>
<evidence type="ECO:0000259" key="9">
    <source>
        <dbReference type="Pfam" id="PF01575"/>
    </source>
</evidence>
<dbReference type="GO" id="GO:0016491">
    <property type="term" value="F:oxidoreductase activity"/>
    <property type="evidence" value="ECO:0007669"/>
    <property type="project" value="UniProtKB-KW"/>
</dbReference>
<sequence length="712" mass="79349">MTFFCFQGLGREYALLFAKRGASVIVNDLGSSPTGDGKTVLAADDVVQQIKSLGGIAVANYDSVENGENLVKAAIEKFGRIDVIVNNAGFVLKSLYFCLSKLTMSVFSILRDKQFKNLTDGDWNVIFNVHVKGAFQIVKAAWHHMCAQKIIFTSSNSGIYGNFGQVNYSSAKAALVGFSKSLAKEGQKYNIFSNVIVPTASSRLTKSIIPEEIFEKFDPRFVAPIVAYLCHESCPENGGVFEAAGGWFGKRKDALSCFLKDSWSDITDMSKSQNFETVQDECFDLVQQINISQKAEEIQEGHFKPTKYAYTPKDAILYAISIGATVDKHLHVLYENHDNFTVFPLFAVVPCSSISKQLIDLTIPNINLDFTKLLHGEQYFEFKKTFKSSGCLTTHYKLADVLDKGDSAILLLNVEITDENNETLAVGQYSLFFRGTGNFGGQRESKLEIKTAQVPRDRKPDFVVEEKTDKNQAALYRQTGGDYNPIHIDPALAQFSGFSKPILHGLCTLGYAARHLLDTFSPNDYSQLKTLKVRFTKPVLPGQTLVTEMWRNDDGCVQFQTKVKESGQVVIGNAFATCFLSTAKSDIKRESSLKSQIKSRQVFDQLKERLSKDPNVVEQVQAIYLWIITQNGEEMSRFTIDLKNGKGYIYEGNPKNESAGVTMTIDDQDMVDLIAGKLNSQKAFMAGKLKLKGNIMLSQKLQRFFNNNPSKL</sequence>
<evidence type="ECO:0000256" key="5">
    <source>
        <dbReference type="ARBA" id="ARBA00023002"/>
    </source>
</evidence>
<dbReference type="CDD" id="cd03448">
    <property type="entry name" value="HDE_HSD"/>
    <property type="match status" value="1"/>
</dbReference>
<evidence type="ECO:0000256" key="8">
    <source>
        <dbReference type="ARBA" id="ARBA00023239"/>
    </source>
</evidence>
<dbReference type="WBParaSite" id="nRc.2.0.1.t05949-RA">
    <property type="protein sequence ID" value="nRc.2.0.1.t05949-RA"/>
    <property type="gene ID" value="nRc.2.0.1.g05949"/>
</dbReference>
<keyword evidence="12" id="KW-1185">Reference proteome</keyword>
<protein>
    <submittedName>
        <fullName evidence="13">Peroxisomal multifunctional enzyme type 2</fullName>
    </submittedName>
</protein>
<dbReference type="InterPro" id="IPR002539">
    <property type="entry name" value="MaoC-like_dom"/>
</dbReference>
<dbReference type="Pfam" id="PF00106">
    <property type="entry name" value="adh_short"/>
    <property type="match status" value="1"/>
</dbReference>
<dbReference type="PANTHER" id="PTHR45024">
    <property type="entry name" value="DEHYDROGENASES, SHORT CHAIN"/>
    <property type="match status" value="1"/>
</dbReference>
<dbReference type="GO" id="GO:0018812">
    <property type="term" value="F:3-hydroxyacyl-CoA dehydratase activity"/>
    <property type="evidence" value="ECO:0007669"/>
    <property type="project" value="UniProtKB-ARBA"/>
</dbReference>
<comment type="pathway">
    <text evidence="2">Lipid metabolism; fatty acid beta-oxidation.</text>
</comment>
<evidence type="ECO:0000256" key="6">
    <source>
        <dbReference type="ARBA" id="ARBA00023098"/>
    </source>
</evidence>
<organism evidence="12 13">
    <name type="scientific">Romanomermis culicivorax</name>
    <name type="common">Nematode worm</name>
    <dbReference type="NCBI Taxonomy" id="13658"/>
    <lineage>
        <taxon>Eukaryota</taxon>
        <taxon>Metazoa</taxon>
        <taxon>Ecdysozoa</taxon>
        <taxon>Nematoda</taxon>
        <taxon>Enoplea</taxon>
        <taxon>Dorylaimia</taxon>
        <taxon>Mermithida</taxon>
        <taxon>Mermithoidea</taxon>
        <taxon>Mermithidae</taxon>
        <taxon>Romanomermis</taxon>
    </lineage>
</organism>
<comment type="subcellular location">
    <subcellularLocation>
        <location evidence="1">Peroxisome</location>
    </subcellularLocation>
</comment>
<reference evidence="13" key="1">
    <citation type="submission" date="2022-11" db="UniProtKB">
        <authorList>
            <consortium name="WormBaseParasite"/>
        </authorList>
    </citation>
    <scope>IDENTIFICATION</scope>
</reference>
<evidence type="ECO:0000256" key="3">
    <source>
        <dbReference type="ARBA" id="ARBA00006484"/>
    </source>
</evidence>
<evidence type="ECO:0000256" key="4">
    <source>
        <dbReference type="ARBA" id="ARBA00022832"/>
    </source>
</evidence>
<proteinExistence type="inferred from homology"/>
<dbReference type="Proteomes" id="UP000887565">
    <property type="component" value="Unplaced"/>
</dbReference>
<name>A0A915HVM3_ROMCU</name>
<dbReference type="GO" id="GO:0005777">
    <property type="term" value="C:peroxisome"/>
    <property type="evidence" value="ECO:0007669"/>
    <property type="project" value="UniProtKB-SubCell"/>
</dbReference>
<dbReference type="SUPFAM" id="SSF54637">
    <property type="entry name" value="Thioesterase/thiol ester dehydrase-isomerase"/>
    <property type="match status" value="2"/>
</dbReference>
<dbReference type="GO" id="GO:0006631">
    <property type="term" value="P:fatty acid metabolic process"/>
    <property type="evidence" value="ECO:0007669"/>
    <property type="project" value="UniProtKB-KW"/>
</dbReference>
<dbReference type="PRINTS" id="PR00080">
    <property type="entry name" value="SDRFAMILY"/>
</dbReference>
<dbReference type="InterPro" id="IPR036291">
    <property type="entry name" value="NAD(P)-bd_dom_sf"/>
</dbReference>
<dbReference type="PROSITE" id="PS00061">
    <property type="entry name" value="ADH_SHORT"/>
    <property type="match status" value="1"/>
</dbReference>
<evidence type="ECO:0000313" key="13">
    <source>
        <dbReference type="WBParaSite" id="nRc.2.0.1.t05949-RA"/>
    </source>
</evidence>
<comment type="similarity">
    <text evidence="3">Belongs to the short-chain dehydrogenases/reductases (SDR) family.</text>
</comment>
<dbReference type="Gene3D" id="3.10.129.10">
    <property type="entry name" value="Hotdog Thioesterase"/>
    <property type="match status" value="1"/>
</dbReference>
<feature type="domain" description="SCP2" evidence="10">
    <location>
        <begin position="603"/>
        <end position="705"/>
    </location>
</feature>
<dbReference type="InterPro" id="IPR051687">
    <property type="entry name" value="Peroxisomal_Beta-Oxidation"/>
</dbReference>
<accession>A0A915HVM3</accession>
<evidence type="ECO:0000256" key="2">
    <source>
        <dbReference type="ARBA" id="ARBA00005005"/>
    </source>
</evidence>
<dbReference type="Pfam" id="PF02036">
    <property type="entry name" value="SCP2"/>
    <property type="match status" value="1"/>
</dbReference>
<evidence type="ECO:0000313" key="12">
    <source>
        <dbReference type="Proteomes" id="UP000887565"/>
    </source>
</evidence>
<dbReference type="SUPFAM" id="SSF51735">
    <property type="entry name" value="NAD(P)-binding Rossmann-fold domains"/>
    <property type="match status" value="1"/>
</dbReference>
<dbReference type="InterPro" id="IPR020904">
    <property type="entry name" value="Sc_DH/Rdtase_CS"/>
</dbReference>
<keyword evidence="6" id="KW-0443">Lipid metabolism</keyword>
<dbReference type="AlphaFoldDB" id="A0A915HVM3"/>
<dbReference type="InterPro" id="IPR036527">
    <property type="entry name" value="SCP2_sterol-bd_dom_sf"/>
</dbReference>